<feature type="domain" description="FAD dependent oxidoreductase" evidence="6">
    <location>
        <begin position="8"/>
        <end position="396"/>
    </location>
</feature>
<evidence type="ECO:0000256" key="3">
    <source>
        <dbReference type="ARBA" id="ARBA00022827"/>
    </source>
</evidence>
<dbReference type="SUPFAM" id="SSF51905">
    <property type="entry name" value="FAD/NAD(P)-binding domain"/>
    <property type="match status" value="1"/>
</dbReference>
<keyword evidence="3" id="KW-0274">FAD</keyword>
<comment type="cofactor">
    <cofactor evidence="1">
        <name>FAD</name>
        <dbReference type="ChEBI" id="CHEBI:57692"/>
    </cofactor>
</comment>
<reference evidence="7" key="1">
    <citation type="submission" date="2020-05" db="EMBL/GenBank/DDBJ databases">
        <authorList>
            <person name="Chiriac C."/>
            <person name="Salcher M."/>
            <person name="Ghai R."/>
            <person name="Kavagutti S V."/>
        </authorList>
    </citation>
    <scope>NUCLEOTIDE SEQUENCE</scope>
</reference>
<protein>
    <submittedName>
        <fullName evidence="7">Unannotated protein</fullName>
    </submittedName>
</protein>
<organism evidence="7">
    <name type="scientific">freshwater metagenome</name>
    <dbReference type="NCBI Taxonomy" id="449393"/>
    <lineage>
        <taxon>unclassified sequences</taxon>
        <taxon>metagenomes</taxon>
        <taxon>ecological metagenomes</taxon>
    </lineage>
</organism>
<evidence type="ECO:0000256" key="2">
    <source>
        <dbReference type="ARBA" id="ARBA00022630"/>
    </source>
</evidence>
<gene>
    <name evidence="7" type="ORF">UFOPK2292_00868</name>
</gene>
<proteinExistence type="inferred from homology"/>
<dbReference type="PANTHER" id="PTHR43104:SF2">
    <property type="entry name" value="L-2-HYDROXYGLUTARATE DEHYDROGENASE, MITOCHONDRIAL"/>
    <property type="match status" value="1"/>
</dbReference>
<dbReference type="GO" id="GO:0005737">
    <property type="term" value="C:cytoplasm"/>
    <property type="evidence" value="ECO:0007669"/>
    <property type="project" value="TreeGrafter"/>
</dbReference>
<keyword evidence="4" id="KW-0560">Oxidoreductase</keyword>
<dbReference type="Gene3D" id="3.30.9.10">
    <property type="entry name" value="D-Amino Acid Oxidase, subunit A, domain 2"/>
    <property type="match status" value="1"/>
</dbReference>
<evidence type="ECO:0000256" key="1">
    <source>
        <dbReference type="ARBA" id="ARBA00001974"/>
    </source>
</evidence>
<name>A0A6J6MFI5_9ZZZZ</name>
<dbReference type="Gene3D" id="3.50.50.60">
    <property type="entry name" value="FAD/NAD(P)-binding domain"/>
    <property type="match status" value="1"/>
</dbReference>
<keyword evidence="2" id="KW-0285">Flavoprotein</keyword>
<evidence type="ECO:0000256" key="5">
    <source>
        <dbReference type="ARBA" id="ARBA00037941"/>
    </source>
</evidence>
<dbReference type="PANTHER" id="PTHR43104">
    <property type="entry name" value="L-2-HYDROXYGLUTARATE DEHYDROGENASE, MITOCHONDRIAL"/>
    <property type="match status" value="1"/>
</dbReference>
<dbReference type="EMBL" id="CAEZWU010000123">
    <property type="protein sequence ID" value="CAB4672179.1"/>
    <property type="molecule type" value="Genomic_DNA"/>
</dbReference>
<evidence type="ECO:0000256" key="4">
    <source>
        <dbReference type="ARBA" id="ARBA00023002"/>
    </source>
</evidence>
<dbReference type="AlphaFoldDB" id="A0A6J6MFI5"/>
<evidence type="ECO:0000313" key="7">
    <source>
        <dbReference type="EMBL" id="CAB4672179.1"/>
    </source>
</evidence>
<dbReference type="GO" id="GO:0047545">
    <property type="term" value="F:(S)-2-hydroxyglutarate dehydrogenase activity"/>
    <property type="evidence" value="ECO:0007669"/>
    <property type="project" value="TreeGrafter"/>
</dbReference>
<sequence>MTRDSQLDVVIVGGGIVGLATANSLLSNNPNIKLIVLEKESSLGAHQTGHNSGVIHSGLYYKPGSLKAKNCIEGYSKLIEFCREHDIAHEICGKIVVALTEQERSQLEMLRQRGEQNGLTGIRRLSKTEIIEVEPHCTGIDGLFVPQTGIVDYGAMTMRLAERIQNFGGQILTNNEVIEITESANTVRVCTTRQQFATRALITCGGLHSDRLAMQTQPDLDLRIIPFRGEYFELKESAKHLVRSLIYPVPDPNFPFLGVHFTRRIDGTIECGPNAVLAFAREGYRKTDISIREFAQTLAWPGFRKIALKYWRTGLGEYHRSFSKNAFVTALQKLVPEITANDLQPTGAGVRAQACSRSGSLLDDFEIRQKGRVVHVCNAPSPAATASLAIGDAIASRVSSIVE</sequence>
<dbReference type="InterPro" id="IPR006076">
    <property type="entry name" value="FAD-dep_OxRdtase"/>
</dbReference>
<dbReference type="Pfam" id="PF01266">
    <property type="entry name" value="DAO"/>
    <property type="match status" value="1"/>
</dbReference>
<dbReference type="NCBIfam" id="NF008726">
    <property type="entry name" value="PRK11728.1"/>
    <property type="match status" value="1"/>
</dbReference>
<dbReference type="InterPro" id="IPR036188">
    <property type="entry name" value="FAD/NAD-bd_sf"/>
</dbReference>
<accession>A0A6J6MFI5</accession>
<comment type="similarity">
    <text evidence="5">Belongs to the L2HGDH family.</text>
</comment>
<evidence type="ECO:0000259" key="6">
    <source>
        <dbReference type="Pfam" id="PF01266"/>
    </source>
</evidence>